<sequence>MKNVSKSVYTCQISTDPTKGCMSVKSKQNTAHLLGIFSYLWCVLDCIAPPDPPMGLQAFNISHHAVRLSWQPGFDGGHLQTFHITYRKTSTDARSEHPVTVSSTADVDNELRTNPDTVANVQQHPVFVKQPVLIVNLTSSQSSLIVEDLEANTEYTFEVTSSNVLGRSRSPSGPLEVITQNIPQMDSTISMAGEGGLLSSSGLGSEVGFRQAASPTLYVLVAAVAGLLLCVNLCLLGVFLRRRGRNNDSQADGDCDGRSASGKKPSSDKKVFLVGERKSLSDKATAGKKAAGFTRDGDDHWIQTPPKLEFQIFRTPDHEPVAKQVALHHENIEQEVQVVAPQLGVAANYGPQSSFDPPLSLAQVPFPDVLPLPRTLLSSPSSTATQPLLSASGQLPSEVILPPSLSTEGTLRSHRQHPTSLPIRDVFDPALRRYSTTSSEAITALQRGDLVSSTLPRNLHLRQQIPQQRAHQQQQAQQHQQQTNQQMSTGSASSSRVYGGAATLGRPPKDRPTMTQRPGVRWNPAVQMIPPTATAVACPTNQGYKQAS</sequence>
<name>A0A1V9Y377_9ACAR</name>
<dbReference type="STRING" id="418985.A0A1V9Y377"/>
<feature type="compositionally biased region" description="Low complexity" evidence="1">
    <location>
        <begin position="464"/>
        <end position="486"/>
    </location>
</feature>
<dbReference type="PROSITE" id="PS50853">
    <property type="entry name" value="FN3"/>
    <property type="match status" value="1"/>
</dbReference>
<feature type="compositionally biased region" description="Polar residues" evidence="1">
    <location>
        <begin position="487"/>
        <end position="496"/>
    </location>
</feature>
<dbReference type="CDD" id="cd00063">
    <property type="entry name" value="FN3"/>
    <property type="match status" value="1"/>
</dbReference>
<comment type="caution">
    <text evidence="4">The sequence shown here is derived from an EMBL/GenBank/DDBJ whole genome shotgun (WGS) entry which is preliminary data.</text>
</comment>
<evidence type="ECO:0000259" key="3">
    <source>
        <dbReference type="PROSITE" id="PS50853"/>
    </source>
</evidence>
<dbReference type="Proteomes" id="UP000192247">
    <property type="component" value="Unassembled WGS sequence"/>
</dbReference>
<keyword evidence="2" id="KW-0472">Membrane</keyword>
<dbReference type="OrthoDB" id="10028801at2759"/>
<dbReference type="Gene3D" id="2.60.40.10">
    <property type="entry name" value="Immunoglobulins"/>
    <property type="match status" value="1"/>
</dbReference>
<feature type="compositionally biased region" description="Low complexity" evidence="1">
    <location>
        <begin position="377"/>
        <end position="390"/>
    </location>
</feature>
<proteinExistence type="predicted"/>
<keyword evidence="2" id="KW-1133">Transmembrane helix</keyword>
<feature type="region of interest" description="Disordered" evidence="1">
    <location>
        <begin position="464"/>
        <end position="519"/>
    </location>
</feature>
<dbReference type="EMBL" id="MNPL01000265">
    <property type="protein sequence ID" value="OQR80170.1"/>
    <property type="molecule type" value="Genomic_DNA"/>
</dbReference>
<organism evidence="4 5">
    <name type="scientific">Tropilaelaps mercedesae</name>
    <dbReference type="NCBI Taxonomy" id="418985"/>
    <lineage>
        <taxon>Eukaryota</taxon>
        <taxon>Metazoa</taxon>
        <taxon>Ecdysozoa</taxon>
        <taxon>Arthropoda</taxon>
        <taxon>Chelicerata</taxon>
        <taxon>Arachnida</taxon>
        <taxon>Acari</taxon>
        <taxon>Parasitiformes</taxon>
        <taxon>Mesostigmata</taxon>
        <taxon>Gamasina</taxon>
        <taxon>Dermanyssoidea</taxon>
        <taxon>Laelapidae</taxon>
        <taxon>Tropilaelaps</taxon>
    </lineage>
</organism>
<keyword evidence="2" id="KW-0812">Transmembrane</keyword>
<feature type="region of interest" description="Disordered" evidence="1">
    <location>
        <begin position="377"/>
        <end position="424"/>
    </location>
</feature>
<feature type="domain" description="Fibronectin type-III" evidence="3">
    <location>
        <begin position="52"/>
        <end position="182"/>
    </location>
</feature>
<dbReference type="InterPro" id="IPR013783">
    <property type="entry name" value="Ig-like_fold"/>
</dbReference>
<protein>
    <submittedName>
        <fullName evidence="4">Nephrin-like</fullName>
    </submittedName>
</protein>
<dbReference type="SMART" id="SM00060">
    <property type="entry name" value="FN3"/>
    <property type="match status" value="1"/>
</dbReference>
<feature type="transmembrane region" description="Helical" evidence="2">
    <location>
        <begin position="217"/>
        <end position="240"/>
    </location>
</feature>
<evidence type="ECO:0000313" key="4">
    <source>
        <dbReference type="EMBL" id="OQR80170.1"/>
    </source>
</evidence>
<dbReference type="InParanoid" id="A0A1V9Y377"/>
<evidence type="ECO:0000313" key="5">
    <source>
        <dbReference type="Proteomes" id="UP000192247"/>
    </source>
</evidence>
<dbReference type="Pfam" id="PF00041">
    <property type="entry name" value="fn3"/>
    <property type="match status" value="1"/>
</dbReference>
<gene>
    <name evidence="4" type="ORF">BIW11_02437</name>
</gene>
<dbReference type="AlphaFoldDB" id="A0A1V9Y377"/>
<accession>A0A1V9Y377</accession>
<dbReference type="InterPro" id="IPR003961">
    <property type="entry name" value="FN3_dom"/>
</dbReference>
<reference evidence="4 5" key="1">
    <citation type="journal article" date="2017" name="Gigascience">
        <title>Draft genome of the honey bee ectoparasitic mite, Tropilaelaps mercedesae, is shaped by the parasitic life history.</title>
        <authorList>
            <person name="Dong X."/>
            <person name="Armstrong S.D."/>
            <person name="Xia D."/>
            <person name="Makepeace B.L."/>
            <person name="Darby A.C."/>
            <person name="Kadowaki T."/>
        </authorList>
    </citation>
    <scope>NUCLEOTIDE SEQUENCE [LARGE SCALE GENOMIC DNA]</scope>
    <source>
        <strain evidence="4">Wuxi-XJTLU</strain>
    </source>
</reference>
<evidence type="ECO:0000256" key="1">
    <source>
        <dbReference type="SAM" id="MobiDB-lite"/>
    </source>
</evidence>
<dbReference type="SUPFAM" id="SSF49265">
    <property type="entry name" value="Fibronectin type III"/>
    <property type="match status" value="1"/>
</dbReference>
<evidence type="ECO:0000256" key="2">
    <source>
        <dbReference type="SAM" id="Phobius"/>
    </source>
</evidence>
<feature type="region of interest" description="Disordered" evidence="1">
    <location>
        <begin position="247"/>
        <end position="269"/>
    </location>
</feature>
<keyword evidence="5" id="KW-1185">Reference proteome</keyword>
<dbReference type="InterPro" id="IPR036116">
    <property type="entry name" value="FN3_sf"/>
</dbReference>